<protein>
    <submittedName>
        <fullName evidence="1">Uncharacterized protein</fullName>
    </submittedName>
</protein>
<name>A0A0A9BLY2_ARUDO</name>
<sequence>MSILMYHTCFQMQQGYDIARTGDWRTSLLEQRELVLFLCSYLHSMAGLHPSAQSLVTALDYPEGACPAC</sequence>
<dbReference type="EMBL" id="GBRH01234757">
    <property type="protein sequence ID" value="JAD63138.1"/>
    <property type="molecule type" value="Transcribed_RNA"/>
</dbReference>
<organism evidence="1">
    <name type="scientific">Arundo donax</name>
    <name type="common">Giant reed</name>
    <name type="synonym">Donax arundinaceus</name>
    <dbReference type="NCBI Taxonomy" id="35708"/>
    <lineage>
        <taxon>Eukaryota</taxon>
        <taxon>Viridiplantae</taxon>
        <taxon>Streptophyta</taxon>
        <taxon>Embryophyta</taxon>
        <taxon>Tracheophyta</taxon>
        <taxon>Spermatophyta</taxon>
        <taxon>Magnoliopsida</taxon>
        <taxon>Liliopsida</taxon>
        <taxon>Poales</taxon>
        <taxon>Poaceae</taxon>
        <taxon>PACMAD clade</taxon>
        <taxon>Arundinoideae</taxon>
        <taxon>Arundineae</taxon>
        <taxon>Arundo</taxon>
    </lineage>
</organism>
<accession>A0A0A9BLY2</accession>
<evidence type="ECO:0000313" key="1">
    <source>
        <dbReference type="EMBL" id="JAD63138.1"/>
    </source>
</evidence>
<reference evidence="1" key="2">
    <citation type="journal article" date="2015" name="Data Brief">
        <title>Shoot transcriptome of the giant reed, Arundo donax.</title>
        <authorList>
            <person name="Barrero R.A."/>
            <person name="Guerrero F.D."/>
            <person name="Moolhuijzen P."/>
            <person name="Goolsby J.A."/>
            <person name="Tidwell J."/>
            <person name="Bellgard S.E."/>
            <person name="Bellgard M.I."/>
        </authorList>
    </citation>
    <scope>NUCLEOTIDE SEQUENCE</scope>
    <source>
        <tissue evidence="1">Shoot tissue taken approximately 20 cm above the soil surface</tissue>
    </source>
</reference>
<reference evidence="1" key="1">
    <citation type="submission" date="2014-09" db="EMBL/GenBank/DDBJ databases">
        <authorList>
            <person name="Magalhaes I.L.F."/>
            <person name="Oliveira U."/>
            <person name="Santos F.R."/>
            <person name="Vidigal T.H.D.A."/>
            <person name="Brescovit A.D."/>
            <person name="Santos A.J."/>
        </authorList>
    </citation>
    <scope>NUCLEOTIDE SEQUENCE</scope>
    <source>
        <tissue evidence="1">Shoot tissue taken approximately 20 cm above the soil surface</tissue>
    </source>
</reference>
<dbReference type="AlphaFoldDB" id="A0A0A9BLY2"/>
<proteinExistence type="predicted"/>